<name>A0AAD9ZL86_9ROSI</name>
<keyword evidence="3" id="KW-1185">Reference proteome</keyword>
<dbReference type="EMBL" id="JANJYJ010000010">
    <property type="protein sequence ID" value="KAK3183309.1"/>
    <property type="molecule type" value="Genomic_DNA"/>
</dbReference>
<accession>A0AAD9ZL86</accession>
<evidence type="ECO:0000313" key="3">
    <source>
        <dbReference type="Proteomes" id="UP001281410"/>
    </source>
</evidence>
<proteinExistence type="predicted"/>
<sequence length="306" mass="34141">MPRGRPRANKTDCNSDVNTKPKEKRVRSENAFTASSGEKMPRRAASNKLYVKIEEDEIANDYPLPAYYKPTAGETSVMTTDDGSGFCLDVDPSESSSSGAPNVDGIPVYLSAIKEWVVEFGYSMILISFRTDTAWKVNHLSVSHGTNMPLYTGGIDLESHQHSMPHGTNQVLKTARLAVAIITLLKDQARASRLSFTDVIKRVSEFNPNDPAYISSNPSTVERHVVVHGQIILQQFSEFPDETIRKCAFVTGLRVKMEERHHTKWLVKKKVVLKKEANLNPRATMEPVDIGIQEESNASNNDKVHK</sequence>
<evidence type="ECO:0000256" key="1">
    <source>
        <dbReference type="SAM" id="MobiDB-lite"/>
    </source>
</evidence>
<dbReference type="AlphaFoldDB" id="A0AAD9ZL86"/>
<comment type="caution">
    <text evidence="2">The sequence shown here is derived from an EMBL/GenBank/DDBJ whole genome shotgun (WGS) entry which is preliminary data.</text>
</comment>
<protein>
    <submittedName>
        <fullName evidence="2">Uncharacterized protein</fullName>
    </submittedName>
</protein>
<organism evidence="2 3">
    <name type="scientific">Dipteronia sinensis</name>
    <dbReference type="NCBI Taxonomy" id="43782"/>
    <lineage>
        <taxon>Eukaryota</taxon>
        <taxon>Viridiplantae</taxon>
        <taxon>Streptophyta</taxon>
        <taxon>Embryophyta</taxon>
        <taxon>Tracheophyta</taxon>
        <taxon>Spermatophyta</taxon>
        <taxon>Magnoliopsida</taxon>
        <taxon>eudicotyledons</taxon>
        <taxon>Gunneridae</taxon>
        <taxon>Pentapetalae</taxon>
        <taxon>rosids</taxon>
        <taxon>malvids</taxon>
        <taxon>Sapindales</taxon>
        <taxon>Sapindaceae</taxon>
        <taxon>Hippocastanoideae</taxon>
        <taxon>Acereae</taxon>
        <taxon>Dipteronia</taxon>
    </lineage>
</organism>
<feature type="region of interest" description="Disordered" evidence="1">
    <location>
        <begin position="1"/>
        <end position="40"/>
    </location>
</feature>
<evidence type="ECO:0000313" key="2">
    <source>
        <dbReference type="EMBL" id="KAK3183309.1"/>
    </source>
</evidence>
<reference evidence="2" key="1">
    <citation type="journal article" date="2023" name="Plant J.">
        <title>Genome sequences and population genomics provide insights into the demographic history, inbreeding, and mutation load of two 'living fossil' tree species of Dipteronia.</title>
        <authorList>
            <person name="Feng Y."/>
            <person name="Comes H.P."/>
            <person name="Chen J."/>
            <person name="Zhu S."/>
            <person name="Lu R."/>
            <person name="Zhang X."/>
            <person name="Li P."/>
            <person name="Qiu J."/>
            <person name="Olsen K.M."/>
            <person name="Qiu Y."/>
        </authorList>
    </citation>
    <scope>NUCLEOTIDE SEQUENCE</scope>
    <source>
        <strain evidence="2">NBL</strain>
    </source>
</reference>
<dbReference type="Proteomes" id="UP001281410">
    <property type="component" value="Unassembled WGS sequence"/>
</dbReference>
<gene>
    <name evidence="2" type="ORF">Dsin_030595</name>
</gene>